<evidence type="ECO:0000259" key="2">
    <source>
        <dbReference type="Pfam" id="PF06452"/>
    </source>
</evidence>
<dbReference type="RefSeq" id="WP_142942696.1">
    <property type="nucleotide sequence ID" value="NZ_VIKR01000003.1"/>
</dbReference>
<organism evidence="4 5">
    <name type="scientific">Aliikangiella marina</name>
    <dbReference type="NCBI Taxonomy" id="1712262"/>
    <lineage>
        <taxon>Bacteria</taxon>
        <taxon>Pseudomonadati</taxon>
        <taxon>Pseudomonadota</taxon>
        <taxon>Gammaproteobacteria</taxon>
        <taxon>Oceanospirillales</taxon>
        <taxon>Pleioneaceae</taxon>
        <taxon>Aliikangiella</taxon>
    </lineage>
</organism>
<dbReference type="SUPFAM" id="SSF49344">
    <property type="entry name" value="CBD9-like"/>
    <property type="match status" value="1"/>
</dbReference>
<comment type="caution">
    <text evidence="4">The sequence shown here is derived from an EMBL/GenBank/DDBJ whole genome shotgun (WGS) entry which is preliminary data.</text>
</comment>
<keyword evidence="5" id="KW-1185">Reference proteome</keyword>
<feature type="domain" description="Carbohydrate-binding" evidence="2">
    <location>
        <begin position="50"/>
        <end position="205"/>
    </location>
</feature>
<dbReference type="EMBL" id="VIKR01000003">
    <property type="protein sequence ID" value="TQV73989.1"/>
    <property type="molecule type" value="Genomic_DNA"/>
</dbReference>
<dbReference type="GO" id="GO:0016052">
    <property type="term" value="P:carbohydrate catabolic process"/>
    <property type="evidence" value="ECO:0007669"/>
    <property type="project" value="InterPro"/>
</dbReference>
<evidence type="ECO:0000256" key="1">
    <source>
        <dbReference type="SAM" id="SignalP"/>
    </source>
</evidence>
<reference evidence="4 5" key="1">
    <citation type="submission" date="2019-06" db="EMBL/GenBank/DDBJ databases">
        <title>Draft genome of Aliikangiella marina GYP-15.</title>
        <authorList>
            <person name="Wang G."/>
        </authorList>
    </citation>
    <scope>NUCLEOTIDE SEQUENCE [LARGE SCALE GENOMIC DNA]</scope>
    <source>
        <strain evidence="4 5">GYP-15</strain>
    </source>
</reference>
<evidence type="ECO:0000259" key="3">
    <source>
        <dbReference type="Pfam" id="PF19313"/>
    </source>
</evidence>
<feature type="chain" id="PRO_5021766242" evidence="1">
    <location>
        <begin position="28"/>
        <end position="768"/>
    </location>
</feature>
<feature type="signal peptide" evidence="1">
    <location>
        <begin position="1"/>
        <end position="27"/>
    </location>
</feature>
<keyword evidence="1" id="KW-0732">Signal</keyword>
<proteinExistence type="predicted"/>
<dbReference type="GO" id="GO:0004553">
    <property type="term" value="F:hydrolase activity, hydrolyzing O-glycosyl compounds"/>
    <property type="evidence" value="ECO:0007669"/>
    <property type="project" value="InterPro"/>
</dbReference>
<feature type="domain" description="DUF5916" evidence="3">
    <location>
        <begin position="273"/>
        <end position="347"/>
    </location>
</feature>
<gene>
    <name evidence="4" type="ORF">FLL45_14100</name>
</gene>
<dbReference type="Gene3D" id="2.60.40.1190">
    <property type="match status" value="1"/>
</dbReference>
<dbReference type="Pfam" id="PF19313">
    <property type="entry name" value="DUF5916"/>
    <property type="match status" value="1"/>
</dbReference>
<evidence type="ECO:0000313" key="4">
    <source>
        <dbReference type="EMBL" id="TQV73989.1"/>
    </source>
</evidence>
<name>A0A545T9V3_9GAMM</name>
<dbReference type="InterPro" id="IPR010502">
    <property type="entry name" value="Carb-bd_dom_fam9"/>
</dbReference>
<accession>A0A545T9V3</accession>
<protein>
    <submittedName>
        <fullName evidence="4">Carbohydrate binding family 9 domain-containing protein</fullName>
    </submittedName>
</protein>
<evidence type="ECO:0000313" key="5">
    <source>
        <dbReference type="Proteomes" id="UP000317839"/>
    </source>
</evidence>
<dbReference type="InterPro" id="IPR045670">
    <property type="entry name" value="DUF5916"/>
</dbReference>
<dbReference type="Pfam" id="PF06452">
    <property type="entry name" value="CBM9_1"/>
    <property type="match status" value="1"/>
</dbReference>
<dbReference type="OrthoDB" id="9786766at2"/>
<dbReference type="Proteomes" id="UP000317839">
    <property type="component" value="Unassembled WGS sequence"/>
</dbReference>
<dbReference type="GO" id="GO:0030246">
    <property type="term" value="F:carbohydrate binding"/>
    <property type="evidence" value="ECO:0007669"/>
    <property type="project" value="InterPro"/>
</dbReference>
<dbReference type="CDD" id="cd09618">
    <property type="entry name" value="CBM9_like_2"/>
    <property type="match status" value="1"/>
</dbReference>
<dbReference type="AlphaFoldDB" id="A0A545T9V3"/>
<sequence length="768" mass="88851">MTRSRSTFAFCVHSLILLLCLTETTNAQEINLKRQINIYELPHLEVEIDIDADLTEDVWKQALKIDLNYETDPGENTTPLARTEAYLFENGDAIHIGFIAYDNDPESIRDYLTDRDKIWESDFVGIKFDTFGEKRKAFQFFVNALGIQADATQEDFRGDDSNWDALWDSAGKITDFGYVVEMAIPFKSLRFPQSSEPQEWGFEILRFYPRAFRHRFANTPVDRNISCRVCQFDRLRGFANAKPSESLQFTPTLVIGQTESREDAFSPWEDSGIDNEVGLDFRWGITQDIILNATLNPDFSQVEADAAQLDVNNTDSLFLEEKRPFFLDGRDYFNTLRNLVYTRNIAAPDYGVKVTGQSNGHSFGAFVVNDETTQMIIPGRLGSSSYSFDEALGDTSSENQVLRYSYDFGNKNTAGLMYTHRSADNYDNRTFSFDGNYWLDEFNSVSLQYIATDTESPAQMVDAFADETDLIVDPTMSGDLLVAEYKYRSRNWWADFSYLDIDEGFRADLGFIRRSDFNKWVIGGGHRWFPDNGNNGWTRIALSGDYDRTEDQSGELLEEELEMRFAVNGAYQSEFRAGAGIRDRLWYALDNGDLNPELYRENFHYMRGQFRPIGELELELFTEWGDKVDVDNYRIGEQFRLRPEIEWQINTHWLTRLEYNFVDFDAAGASLFRAKIINYRLTYQFDVRSFLRFTLQRTDVSQNQANYIDDVDAEYKSQSMQLLYSYKVNPQTLFFAGYSDGGFQDDTVSSIEKTDRAVFMKFSYAWQL</sequence>